<dbReference type="AlphaFoldDB" id="A0A6J2XFY2"/>
<evidence type="ECO:0000313" key="2">
    <source>
        <dbReference type="Proteomes" id="UP000504635"/>
    </source>
</evidence>
<dbReference type="InParanoid" id="A0A6J2XFY2"/>
<proteinExistence type="predicted"/>
<evidence type="ECO:0000256" key="1">
    <source>
        <dbReference type="SAM" id="MobiDB-lite"/>
    </source>
</evidence>
<name>A0A6J2XFY2_SITOR</name>
<keyword evidence="2" id="KW-1185">Reference proteome</keyword>
<protein>
    <submittedName>
        <fullName evidence="3">Distal membrane-arm assembly complex protein 2</fullName>
    </submittedName>
</protein>
<evidence type="ECO:0000313" key="3">
    <source>
        <dbReference type="RefSeq" id="XP_030749634.1"/>
    </source>
</evidence>
<reference evidence="3" key="1">
    <citation type="submission" date="2025-08" db="UniProtKB">
        <authorList>
            <consortium name="RefSeq"/>
        </authorList>
    </citation>
    <scope>IDENTIFICATION</scope>
    <source>
        <tissue evidence="3">Gonads</tissue>
    </source>
</reference>
<gene>
    <name evidence="3" type="primary">LOC115877519</name>
</gene>
<dbReference type="SUPFAM" id="SSF52047">
    <property type="entry name" value="RNI-like"/>
    <property type="match status" value="1"/>
</dbReference>
<dbReference type="RefSeq" id="XP_030749634.1">
    <property type="nucleotide sequence ID" value="XM_030893774.1"/>
</dbReference>
<dbReference type="GeneID" id="115877519"/>
<dbReference type="Proteomes" id="UP000504635">
    <property type="component" value="Unplaced"/>
</dbReference>
<dbReference type="InterPro" id="IPR032675">
    <property type="entry name" value="LRR_dom_sf"/>
</dbReference>
<dbReference type="KEGG" id="soy:115877519"/>
<feature type="region of interest" description="Disordered" evidence="1">
    <location>
        <begin position="22"/>
        <end position="53"/>
    </location>
</feature>
<sequence>MFNKLRLRRELFTIQRCKRKFSDKQDGPVNSKSAIESETSTKSESNQSAKDDVVWRTPQHNKQKSGLPVLGTFYKKEASLNLLKLAQTPVRLSTLKKWWMNSNEHKEVYLQHYIPERHQILGPELAAAHFIVYRGGSVKFHGQEEWIKADNGKYELPSMYQEMYLERMDCTDMNLHYEGLENLRGLKDLQWLSLNGNKYIDDFCMDVIANIFSHSLIYLDLRNCFNISERGIGALFKMKKLKVLYLDDLLKDTRYELTCMLLQDLNPVLNIKSDVISFEIK</sequence>
<dbReference type="FunCoup" id="A0A6J2XFY2">
    <property type="interactions" value="954"/>
</dbReference>
<dbReference type="OrthoDB" id="1708588at2759"/>
<organism evidence="2 3">
    <name type="scientific">Sitophilus oryzae</name>
    <name type="common">Rice weevil</name>
    <name type="synonym">Curculio oryzae</name>
    <dbReference type="NCBI Taxonomy" id="7048"/>
    <lineage>
        <taxon>Eukaryota</taxon>
        <taxon>Metazoa</taxon>
        <taxon>Ecdysozoa</taxon>
        <taxon>Arthropoda</taxon>
        <taxon>Hexapoda</taxon>
        <taxon>Insecta</taxon>
        <taxon>Pterygota</taxon>
        <taxon>Neoptera</taxon>
        <taxon>Endopterygota</taxon>
        <taxon>Coleoptera</taxon>
        <taxon>Polyphaga</taxon>
        <taxon>Cucujiformia</taxon>
        <taxon>Curculionidae</taxon>
        <taxon>Dryophthorinae</taxon>
        <taxon>Sitophilus</taxon>
    </lineage>
</organism>
<accession>A0A6J2XFY2</accession>
<dbReference type="Gene3D" id="3.80.10.10">
    <property type="entry name" value="Ribonuclease Inhibitor"/>
    <property type="match status" value="1"/>
</dbReference>
<feature type="compositionally biased region" description="Polar residues" evidence="1">
    <location>
        <begin position="28"/>
        <end position="48"/>
    </location>
</feature>